<protein>
    <recommendedName>
        <fullName evidence="1">THIF-type NAD/FAD binding fold domain-containing protein</fullName>
    </recommendedName>
</protein>
<dbReference type="EMBL" id="ADCY02000004">
    <property type="protein sequence ID" value="EFG31815.2"/>
    <property type="molecule type" value="Genomic_DNA"/>
</dbReference>
<dbReference type="GO" id="GO:0061504">
    <property type="term" value="P:cyclic threonylcarbamoyladenosine biosynthetic process"/>
    <property type="evidence" value="ECO:0007669"/>
    <property type="project" value="TreeGrafter"/>
</dbReference>
<gene>
    <name evidence="2" type="ORF">HMPREF9021_00214</name>
</gene>
<dbReference type="GO" id="GO:0008641">
    <property type="term" value="F:ubiquitin-like modifier activating enzyme activity"/>
    <property type="evidence" value="ECO:0007669"/>
    <property type="project" value="InterPro"/>
</dbReference>
<dbReference type="Gene3D" id="3.40.50.720">
    <property type="entry name" value="NAD(P)-binding Rossmann-like Domain"/>
    <property type="match status" value="1"/>
</dbReference>
<sequence length="255" mass="27774">MMSESDYLRRFGGIARLYGDKGLVALQNAHVCVVGVGGVGSWAVEALARSGVGKLTLIDLDNVAVSNVNRQLHALTPAFGQAKVRALHERVLQINPCCQLIEIEDFVDENNVADFFGQPYDFVIDAIDQMRVKVAMVNYFVKHKQAFILSGGAGGQRNPALIQTTDLSQTTHDPLLSNVRYNLRKKHGFPREGRMRVPCVYSREQITPPQIQAACDMETTSPQGLSCAGYGASMLVTASFGLHCATAAIEHIIAN</sequence>
<organism evidence="2 3">
    <name type="scientific">Simonsiella muelleri ATCC 29453</name>
    <dbReference type="NCBI Taxonomy" id="641147"/>
    <lineage>
        <taxon>Bacteria</taxon>
        <taxon>Pseudomonadati</taxon>
        <taxon>Pseudomonadota</taxon>
        <taxon>Betaproteobacteria</taxon>
        <taxon>Neisseriales</taxon>
        <taxon>Neisseriaceae</taxon>
        <taxon>Simonsiella</taxon>
    </lineage>
</organism>
<reference evidence="2 3" key="1">
    <citation type="submission" date="2010-03" db="EMBL/GenBank/DDBJ databases">
        <authorList>
            <consortium name="The Broad Institute Genome Sequencing Platform"/>
            <person name="Ward D."/>
            <person name="Earl A."/>
            <person name="Feldgarden M."/>
            <person name="Gevers D."/>
            <person name="Young S."/>
            <person name="Zeng Q."/>
            <person name="Koehrsen M."/>
            <person name="Alvarado L."/>
            <person name="Berlin A.M."/>
            <person name="Borenstein D."/>
            <person name="Chapman S.B."/>
            <person name="Chen Z."/>
            <person name="Engels R."/>
            <person name="Freedman E."/>
            <person name="Gellesch M."/>
            <person name="Goldberg J."/>
            <person name="Griggs A."/>
            <person name="Gujja S."/>
            <person name="Heilman E.R."/>
            <person name="Heiman D.I."/>
            <person name="Hepburn T.A."/>
            <person name="Howarth C."/>
            <person name="Jen D."/>
            <person name="Larson L."/>
            <person name="Mehta T."/>
            <person name="Park D."/>
            <person name="Pearson M."/>
            <person name="Richards J."/>
            <person name="Roberts A."/>
            <person name="Saif S."/>
            <person name="Shea T.D."/>
            <person name="Shenoy N."/>
            <person name="Sisk P."/>
            <person name="Stolte C."/>
            <person name="Sykes S.N."/>
            <person name="Walk T."/>
            <person name="White J."/>
            <person name="Yandava C."/>
            <person name="Izard J."/>
            <person name="Baranova O.V."/>
            <person name="Blanton J.M."/>
            <person name="Tanner A.C."/>
            <person name="Dewhirst F."/>
            <person name="Haas B."/>
            <person name="Nusbaum C."/>
            <person name="Birren B."/>
        </authorList>
    </citation>
    <scope>NUCLEOTIDE SEQUENCE [LARGE SCALE GENOMIC DNA]</scope>
    <source>
        <strain evidence="2 3">ATCC 29453</strain>
    </source>
</reference>
<dbReference type="GO" id="GO:0061503">
    <property type="term" value="F:tRNA threonylcarbamoyladenosine dehydratase"/>
    <property type="evidence" value="ECO:0007669"/>
    <property type="project" value="TreeGrafter"/>
</dbReference>
<dbReference type="PANTHER" id="PTHR43267:SF1">
    <property type="entry name" value="TRNA THREONYLCARBAMOYLADENOSINE DEHYDRATASE"/>
    <property type="match status" value="1"/>
</dbReference>
<keyword evidence="3" id="KW-1185">Reference proteome</keyword>
<reference evidence="2 3" key="2">
    <citation type="submission" date="2011-10" db="EMBL/GenBank/DDBJ databases">
        <title>The Genome Sequence of Simonsiella muelleri ATCC 29453.</title>
        <authorList>
            <consortium name="The Broad Institute Genome Sequencing Platform"/>
            <consortium name="The Broad Institute Genome Sequencing Center for Infectious Disease"/>
            <person name="Earl A."/>
            <person name="Ward D."/>
            <person name="Feldgarden M."/>
            <person name="Gevers D."/>
            <person name="Izard J."/>
            <person name="Baranova O.V."/>
            <person name="Blanton J.M."/>
            <person name="Tanner A.C."/>
            <person name="Dewhirst F."/>
            <person name="Young S.K."/>
            <person name="Zeng Q."/>
            <person name="Gargeya S."/>
            <person name="Fitzgerald M."/>
            <person name="Haas B."/>
            <person name="Abouelleil A."/>
            <person name="Alvarado L."/>
            <person name="Arachchi H.M."/>
            <person name="Berlin A."/>
            <person name="Brown A."/>
            <person name="Chapman S.B."/>
            <person name="Chen Z."/>
            <person name="Dunbar C."/>
            <person name="Freedman E."/>
            <person name="Gearin G."/>
            <person name="Goldberg J."/>
            <person name="Griggs A."/>
            <person name="Gujja S."/>
            <person name="Heiman D."/>
            <person name="Howarth C."/>
            <person name="Larson L."/>
            <person name="Lui A."/>
            <person name="MacDonald P.J.P."/>
            <person name="Montmayeur A."/>
            <person name="Murphy C."/>
            <person name="Neiman D."/>
            <person name="Pearson M."/>
            <person name="Priest M."/>
            <person name="Roberts A."/>
            <person name="Saif S."/>
            <person name="Shea T."/>
            <person name="Shenoy N."/>
            <person name="Sisk P."/>
            <person name="Stolte C."/>
            <person name="Sykes S."/>
            <person name="Wortman J."/>
            <person name="Nusbaum C."/>
            <person name="Birren B."/>
        </authorList>
    </citation>
    <scope>NUCLEOTIDE SEQUENCE [LARGE SCALE GENOMIC DNA]</scope>
    <source>
        <strain evidence="2 3">ATCC 29453</strain>
    </source>
</reference>
<dbReference type="CDD" id="cd00755">
    <property type="entry name" value="YgdL_like"/>
    <property type="match status" value="1"/>
</dbReference>
<dbReference type="InterPro" id="IPR035985">
    <property type="entry name" value="Ubiquitin-activating_enz"/>
</dbReference>
<dbReference type="eggNOG" id="COG1179">
    <property type="taxonomic scope" value="Bacteria"/>
</dbReference>
<dbReference type="InterPro" id="IPR045886">
    <property type="entry name" value="ThiF/MoeB/HesA"/>
</dbReference>
<proteinExistence type="predicted"/>
<evidence type="ECO:0000313" key="3">
    <source>
        <dbReference type="Proteomes" id="UP000017813"/>
    </source>
</evidence>
<dbReference type="InterPro" id="IPR000594">
    <property type="entry name" value="ThiF_NAD_FAD-bd"/>
</dbReference>
<evidence type="ECO:0000313" key="2">
    <source>
        <dbReference type="EMBL" id="EFG31815.2"/>
    </source>
</evidence>
<comment type="caution">
    <text evidence="2">The sequence shown here is derived from an EMBL/GenBank/DDBJ whole genome shotgun (WGS) entry which is preliminary data.</text>
</comment>
<dbReference type="SUPFAM" id="SSF69572">
    <property type="entry name" value="Activating enzymes of the ubiquitin-like proteins"/>
    <property type="match status" value="1"/>
</dbReference>
<dbReference type="HOGENOM" id="CLU_013325_4_0_4"/>
<dbReference type="PANTHER" id="PTHR43267">
    <property type="entry name" value="TRNA THREONYLCARBAMOYLADENOSINE DEHYDRATASE"/>
    <property type="match status" value="1"/>
</dbReference>
<dbReference type="STRING" id="641147.HMPREF9021_00214"/>
<accession>V9HMV8</accession>
<name>V9HMV8_9NEIS</name>
<dbReference type="AlphaFoldDB" id="V9HMV8"/>
<dbReference type="Pfam" id="PF00899">
    <property type="entry name" value="ThiF"/>
    <property type="match status" value="1"/>
</dbReference>
<feature type="domain" description="THIF-type NAD/FAD binding fold" evidence="1">
    <location>
        <begin position="16"/>
        <end position="163"/>
    </location>
</feature>
<dbReference type="Proteomes" id="UP000017813">
    <property type="component" value="Unassembled WGS sequence"/>
</dbReference>
<evidence type="ECO:0000259" key="1">
    <source>
        <dbReference type="Pfam" id="PF00899"/>
    </source>
</evidence>